<dbReference type="GeneID" id="99620721"/>
<dbReference type="PATRIC" id="fig|226900.8.peg.4602"/>
<sequence length="232" mass="27340">MNKLGRKVKLTETQVKEIIYLYKKEKNVSGQIKYSDIHYFSNYLVEQGRLDTHTSESFWRKQGRLGRELVDEANAVFTHRLPISNDTKKAVPNIVDLVDKKYANKEALINSLLPLEKLIIKGIQKENELKQKNEDYKKQLSIQKEKYNKLQEKQNQIQLLLFDLYHHILMESSHKTKGMAIRAMEELFTSPIDFFEEFKKTKPANNSSKNVISINSNKTERKLSNRFRDKFD</sequence>
<evidence type="ECO:0000256" key="1">
    <source>
        <dbReference type="SAM" id="Coils"/>
    </source>
</evidence>
<dbReference type="KEGG" id="bce:BC4451"/>
<accession>Q817T0</accession>
<keyword evidence="1" id="KW-0175">Coiled coil</keyword>
<dbReference type="OrthoDB" id="2915149at2"/>
<keyword evidence="3" id="KW-1185">Reference proteome</keyword>
<evidence type="ECO:0000313" key="3">
    <source>
        <dbReference type="Proteomes" id="UP000001417"/>
    </source>
</evidence>
<organism evidence="2 3">
    <name type="scientific">Bacillus cereus (strain ATCC 14579 / DSM 31 / CCUG 7414 / JCM 2152 / NBRC 15305 / NCIMB 9373 / NCTC 2599 / NRRL B-3711)</name>
    <dbReference type="NCBI Taxonomy" id="226900"/>
    <lineage>
        <taxon>Bacteria</taxon>
        <taxon>Bacillati</taxon>
        <taxon>Bacillota</taxon>
        <taxon>Bacilli</taxon>
        <taxon>Bacillales</taxon>
        <taxon>Bacillaceae</taxon>
        <taxon>Bacillus</taxon>
        <taxon>Bacillus cereus group</taxon>
    </lineage>
</organism>
<dbReference type="SMR" id="Q817T0"/>
<name>Q817T0_BACCR</name>
<feature type="coiled-coil region" evidence="1">
    <location>
        <begin position="126"/>
        <end position="153"/>
    </location>
</feature>
<dbReference type="RefSeq" id="WP_001037288.1">
    <property type="nucleotide sequence ID" value="NC_004722.1"/>
</dbReference>
<evidence type="ECO:0000313" key="2">
    <source>
        <dbReference type="EMBL" id="AAP11364.1"/>
    </source>
</evidence>
<dbReference type="HOGENOM" id="CLU_099376_0_0_9"/>
<gene>
    <name evidence="2" type="ordered locus">BC_4451</name>
</gene>
<protein>
    <submittedName>
        <fullName evidence="2">Uncharacterized protein</fullName>
    </submittedName>
</protein>
<dbReference type="Proteomes" id="UP000001417">
    <property type="component" value="Chromosome"/>
</dbReference>
<dbReference type="AlphaFoldDB" id="Q817T0"/>
<reference evidence="2 3" key="1">
    <citation type="journal article" date="2003" name="Nature">
        <title>Genome sequence of Bacillus cereus and comparative analysis with Bacillus anthracis.</title>
        <authorList>
            <person name="Ivanova N."/>
            <person name="Sorokin A."/>
            <person name="Anderson I."/>
            <person name="Galleron N."/>
            <person name="Candelon B."/>
            <person name="Kapatral V."/>
            <person name="Bhattacharyya A."/>
            <person name="Reznik G."/>
            <person name="Mikhailova N."/>
            <person name="Lapidus A."/>
            <person name="Chu L."/>
            <person name="Mazur M."/>
            <person name="Goltsman E."/>
            <person name="Larsen N."/>
            <person name="D'Souza M."/>
            <person name="Walunas T."/>
            <person name="Grechkin Y."/>
            <person name="Pusch G."/>
            <person name="Haselkorn R."/>
            <person name="Fonstein M."/>
            <person name="Ehrlich S.D."/>
            <person name="Overbeek R."/>
            <person name="Kyrpides N."/>
        </authorList>
    </citation>
    <scope>NUCLEOTIDE SEQUENCE [LARGE SCALE GENOMIC DNA]</scope>
    <source>
        <strain evidence="3">ATCC 14579 / DSM 31 / CCUG 7414 / JCM 2152 / NBRC 15305 / NCIMB 9373 / NCTC 2599 / NRRL B-3711</strain>
    </source>
</reference>
<proteinExistence type="predicted"/>
<dbReference type="EMBL" id="AE016877">
    <property type="protein sequence ID" value="AAP11364.1"/>
    <property type="molecule type" value="Genomic_DNA"/>
</dbReference>